<gene>
    <name evidence="3" type="ORF">G6011_07773</name>
</gene>
<evidence type="ECO:0000313" key="3">
    <source>
        <dbReference type="EMBL" id="KAG9185229.1"/>
    </source>
</evidence>
<evidence type="ECO:0000313" key="4">
    <source>
        <dbReference type="Proteomes" id="UP001199106"/>
    </source>
</evidence>
<reference evidence="3" key="1">
    <citation type="submission" date="2021-07" db="EMBL/GenBank/DDBJ databases">
        <title>Genome Resource of American Ginseng Black Spot Pathogen Alternaria panax.</title>
        <authorList>
            <person name="Qiu C."/>
            <person name="Wang W."/>
            <person name="Liu Z."/>
        </authorList>
    </citation>
    <scope>NUCLEOTIDE SEQUENCE</scope>
    <source>
        <strain evidence="3">BNCC115425</strain>
    </source>
</reference>
<keyword evidence="2" id="KW-0732">Signal</keyword>
<dbReference type="Proteomes" id="UP001199106">
    <property type="component" value="Unassembled WGS sequence"/>
</dbReference>
<feature type="compositionally biased region" description="Acidic residues" evidence="1">
    <location>
        <begin position="160"/>
        <end position="170"/>
    </location>
</feature>
<keyword evidence="4" id="KW-1185">Reference proteome</keyword>
<feature type="region of interest" description="Disordered" evidence="1">
    <location>
        <begin position="129"/>
        <end position="198"/>
    </location>
</feature>
<proteinExistence type="predicted"/>
<organism evidence="3 4">
    <name type="scientific">Alternaria panax</name>
    <dbReference type="NCBI Taxonomy" id="48097"/>
    <lineage>
        <taxon>Eukaryota</taxon>
        <taxon>Fungi</taxon>
        <taxon>Dikarya</taxon>
        <taxon>Ascomycota</taxon>
        <taxon>Pezizomycotina</taxon>
        <taxon>Dothideomycetes</taxon>
        <taxon>Pleosporomycetidae</taxon>
        <taxon>Pleosporales</taxon>
        <taxon>Pleosporineae</taxon>
        <taxon>Pleosporaceae</taxon>
        <taxon>Alternaria</taxon>
        <taxon>Alternaria sect. Panax</taxon>
    </lineage>
</organism>
<feature type="compositionally biased region" description="Pro residues" evidence="1">
    <location>
        <begin position="72"/>
        <end position="82"/>
    </location>
</feature>
<dbReference type="AlphaFoldDB" id="A0AAD4F7I4"/>
<evidence type="ECO:0000256" key="1">
    <source>
        <dbReference type="SAM" id="MobiDB-lite"/>
    </source>
</evidence>
<feature type="chain" id="PRO_5042275511" evidence="2">
    <location>
        <begin position="26"/>
        <end position="198"/>
    </location>
</feature>
<protein>
    <submittedName>
        <fullName evidence="3">Uncharacterized protein</fullName>
    </submittedName>
</protein>
<feature type="signal peptide" evidence="2">
    <location>
        <begin position="1"/>
        <end position="25"/>
    </location>
</feature>
<comment type="caution">
    <text evidence="3">The sequence shown here is derived from an EMBL/GenBank/DDBJ whole genome shotgun (WGS) entry which is preliminary data.</text>
</comment>
<feature type="region of interest" description="Disordered" evidence="1">
    <location>
        <begin position="68"/>
        <end position="89"/>
    </location>
</feature>
<accession>A0AAD4F7I4</accession>
<dbReference type="EMBL" id="JAANER010000011">
    <property type="protein sequence ID" value="KAG9185229.1"/>
    <property type="molecule type" value="Genomic_DNA"/>
</dbReference>
<name>A0AAD4F7I4_9PLEO</name>
<sequence length="198" mass="21084">MHSPTLAFMVWFAILALALPQSVVATVTQSAPTPTQPKKTPGFWPGFINRPSPKPKQKTVNLLELSSILIPGPTPTRKPTPTPTGTSPGSVVWITATPGGGVTKVTVVSTSVVMASLPLKTVTTWVRPSKAAKREEKSPEEEDEDAHFVPALTHLPEAVLEPEDDTDDMKDDTSLPPSTNEPTTLRCVYEGAPVAGAE</sequence>
<evidence type="ECO:0000256" key="2">
    <source>
        <dbReference type="SAM" id="SignalP"/>
    </source>
</evidence>